<dbReference type="OrthoDB" id="4961018at2759"/>
<dbReference type="AlphaFoldDB" id="A0A2I2FU95"/>
<keyword evidence="1" id="KW-0175">Coiled coil</keyword>
<keyword evidence="4" id="KW-1185">Reference proteome</keyword>
<feature type="coiled-coil region" evidence="1">
    <location>
        <begin position="213"/>
        <end position="240"/>
    </location>
</feature>
<dbReference type="VEuPathDB" id="FungiDB:P170DRAFT_392251"/>
<feature type="coiled-coil region" evidence="1">
    <location>
        <begin position="298"/>
        <end position="332"/>
    </location>
</feature>
<evidence type="ECO:0000313" key="3">
    <source>
        <dbReference type="EMBL" id="PLB44181.1"/>
    </source>
</evidence>
<name>A0A2I2FU95_9EURO</name>
<dbReference type="EMBL" id="MSFO01000009">
    <property type="protein sequence ID" value="PLB44181.1"/>
    <property type="molecule type" value="Genomic_DNA"/>
</dbReference>
<keyword evidence="2" id="KW-0812">Transmembrane</keyword>
<dbReference type="GeneID" id="36553666"/>
<feature type="transmembrane region" description="Helical" evidence="2">
    <location>
        <begin position="275"/>
        <end position="298"/>
    </location>
</feature>
<evidence type="ECO:0000256" key="1">
    <source>
        <dbReference type="SAM" id="Coils"/>
    </source>
</evidence>
<organism evidence="3 4">
    <name type="scientific">Aspergillus steynii IBT 23096</name>
    <dbReference type="NCBI Taxonomy" id="1392250"/>
    <lineage>
        <taxon>Eukaryota</taxon>
        <taxon>Fungi</taxon>
        <taxon>Dikarya</taxon>
        <taxon>Ascomycota</taxon>
        <taxon>Pezizomycotina</taxon>
        <taxon>Eurotiomycetes</taxon>
        <taxon>Eurotiomycetidae</taxon>
        <taxon>Eurotiales</taxon>
        <taxon>Aspergillaceae</taxon>
        <taxon>Aspergillus</taxon>
        <taxon>Aspergillus subgen. Circumdati</taxon>
    </lineage>
</organism>
<sequence>MVYLPAYSADSSPPSYDEVSQKLEGLLGSNPTVDKALEAARSLSDDEINVLANGYEEHNPLQTDQQKADFTVGAGQHLSSEAGQEAMAQAGVAASQSAVDVNDRLLDIQQKLAVIDQTYHEGFADTLVTIRSNYNDVLQDSRLLAADIAQNGQSFDTILVALCADSSVSLEDRKTRVASFISDTKKFEDTSNGIQERFATVRTDFSSFTEKFSSWAKDKEEELTEQIKELAKEILDLTETLGSIQAAQKAMEVIAGAALPIAAAAGEIFEPVKPIILLGGLITAVVALGATLGLIIAAERVQNKINRKTSEKEDLEKELENIQNARQGLQTMQLGGLESFQACMDVLPQYWKSTVEDAQSIHDWLEKGAETGIRPVYMSLNVEKGVKSYNSTAGYLSKYAHGN</sequence>
<dbReference type="Proteomes" id="UP000234275">
    <property type="component" value="Unassembled WGS sequence"/>
</dbReference>
<accession>A0A2I2FU95</accession>
<gene>
    <name evidence="3" type="ORF">P170DRAFT_392251</name>
</gene>
<proteinExistence type="predicted"/>
<comment type="caution">
    <text evidence="3">The sequence shown here is derived from an EMBL/GenBank/DDBJ whole genome shotgun (WGS) entry which is preliminary data.</text>
</comment>
<keyword evidence="2" id="KW-1133">Transmembrane helix</keyword>
<keyword evidence="2" id="KW-0472">Membrane</keyword>
<evidence type="ECO:0000313" key="4">
    <source>
        <dbReference type="Proteomes" id="UP000234275"/>
    </source>
</evidence>
<dbReference type="RefSeq" id="XP_024699483.1">
    <property type="nucleotide sequence ID" value="XM_024845967.1"/>
</dbReference>
<reference evidence="3 4" key="1">
    <citation type="submission" date="2016-12" db="EMBL/GenBank/DDBJ databases">
        <title>The genomes of Aspergillus section Nigri reveals drivers in fungal speciation.</title>
        <authorList>
            <consortium name="DOE Joint Genome Institute"/>
            <person name="Vesth T.C."/>
            <person name="Nybo J."/>
            <person name="Theobald S."/>
            <person name="Brandl J."/>
            <person name="Frisvad J.C."/>
            <person name="Nielsen K.F."/>
            <person name="Lyhne E.K."/>
            <person name="Kogle M.E."/>
            <person name="Kuo A."/>
            <person name="Riley R."/>
            <person name="Clum A."/>
            <person name="Nolan M."/>
            <person name="Lipzen A."/>
            <person name="Salamov A."/>
            <person name="Henrissat B."/>
            <person name="Wiebenga A."/>
            <person name="De Vries R.P."/>
            <person name="Grigoriev I.V."/>
            <person name="Mortensen U.H."/>
            <person name="Andersen M.R."/>
            <person name="Baker S.E."/>
        </authorList>
    </citation>
    <scope>NUCLEOTIDE SEQUENCE [LARGE SCALE GENOMIC DNA]</scope>
    <source>
        <strain evidence="3 4">IBT 23096</strain>
    </source>
</reference>
<protein>
    <submittedName>
        <fullName evidence="3">Uncharacterized protein</fullName>
    </submittedName>
</protein>
<dbReference type="Gene3D" id="1.20.1170.10">
    <property type="match status" value="1"/>
</dbReference>
<evidence type="ECO:0000256" key="2">
    <source>
        <dbReference type="SAM" id="Phobius"/>
    </source>
</evidence>